<dbReference type="AlphaFoldDB" id="A0A4Z1HZ70"/>
<feature type="region of interest" description="Disordered" evidence="1">
    <location>
        <begin position="128"/>
        <end position="151"/>
    </location>
</feature>
<keyword evidence="3" id="KW-1185">Reference proteome</keyword>
<accession>A0A4Z1HZ70</accession>
<feature type="compositionally biased region" description="Basic and acidic residues" evidence="1">
    <location>
        <begin position="139"/>
        <end position="151"/>
    </location>
</feature>
<comment type="caution">
    <text evidence="2">The sequence shown here is derived from an EMBL/GenBank/DDBJ whole genome shotgun (WGS) entry which is preliminary data.</text>
</comment>
<dbReference type="STRING" id="278938.A0A4Z1HZ70"/>
<gene>
    <name evidence="2" type="ORF">BELL_1511g00010</name>
</gene>
<name>A0A4Z1HZ70_9HELO</name>
<dbReference type="EMBL" id="PQXM01001509">
    <property type="protein sequence ID" value="TGO54539.1"/>
    <property type="molecule type" value="Genomic_DNA"/>
</dbReference>
<protein>
    <recommendedName>
        <fullName evidence="4">C2H2-type domain-containing protein</fullName>
    </recommendedName>
</protein>
<organism evidence="2 3">
    <name type="scientific">Botrytis elliptica</name>
    <dbReference type="NCBI Taxonomy" id="278938"/>
    <lineage>
        <taxon>Eukaryota</taxon>
        <taxon>Fungi</taxon>
        <taxon>Dikarya</taxon>
        <taxon>Ascomycota</taxon>
        <taxon>Pezizomycotina</taxon>
        <taxon>Leotiomycetes</taxon>
        <taxon>Helotiales</taxon>
        <taxon>Sclerotiniaceae</taxon>
        <taxon>Botrytis</taxon>
    </lineage>
</organism>
<dbReference type="Proteomes" id="UP000297229">
    <property type="component" value="Unassembled WGS sequence"/>
</dbReference>
<evidence type="ECO:0000313" key="2">
    <source>
        <dbReference type="EMBL" id="TGO54539.1"/>
    </source>
</evidence>
<evidence type="ECO:0000313" key="3">
    <source>
        <dbReference type="Proteomes" id="UP000297229"/>
    </source>
</evidence>
<evidence type="ECO:0008006" key="4">
    <source>
        <dbReference type="Google" id="ProtNLM"/>
    </source>
</evidence>
<sequence length="238" mass="26166">MPYYSQQDYSAYEMPNSDYAWQSLPGEELFTGGAESNTIINPVFDAELLTNWQMPNPDQVHLSGEPFLENAQFSFHAGLTAHHWQIPMANHSLRDPMNEGSASQMPQTHQSLRRPFSREIPANQIEYPVPYRSPYPALEQREGGDNGRPSDRLRHISSVHQRGQTTQGKNLCPIVGCRRSYGRGLCRPDKVNDHLKKVHGLVRVAPNGTSASAGPSANGTGDGFNVAGGATALARNGN</sequence>
<proteinExistence type="predicted"/>
<reference evidence="2 3" key="1">
    <citation type="submission" date="2017-12" db="EMBL/GenBank/DDBJ databases">
        <title>Comparative genomics of Botrytis spp.</title>
        <authorList>
            <person name="Valero-Jimenez C.A."/>
            <person name="Tapia P."/>
            <person name="Veloso J."/>
            <person name="Silva-Moreno E."/>
            <person name="Staats M."/>
            <person name="Valdes J.H."/>
            <person name="Van Kan J.A.L."/>
        </authorList>
    </citation>
    <scope>NUCLEOTIDE SEQUENCE [LARGE SCALE GENOMIC DNA]</scope>
    <source>
        <strain evidence="2 3">Be9601</strain>
    </source>
</reference>
<evidence type="ECO:0000256" key="1">
    <source>
        <dbReference type="SAM" id="MobiDB-lite"/>
    </source>
</evidence>